<name>A0A7Z9BL02_9CYAN</name>
<accession>A0A7Z9BL02</accession>
<dbReference type="PIRSF" id="PIRSF020893">
    <property type="entry name" value="UCP020893"/>
    <property type="match status" value="1"/>
</dbReference>
<evidence type="ECO:0000313" key="2">
    <source>
        <dbReference type="Proteomes" id="UP000184550"/>
    </source>
</evidence>
<dbReference type="RefSeq" id="WP_083620133.1">
    <property type="nucleotide sequence ID" value="NZ_LR734865.1"/>
</dbReference>
<dbReference type="EMBL" id="CZCU02000129">
    <property type="protein sequence ID" value="VXD16233.1"/>
    <property type="molecule type" value="Genomic_DNA"/>
</dbReference>
<reference evidence="1" key="1">
    <citation type="submission" date="2019-10" db="EMBL/GenBank/DDBJ databases">
        <authorList>
            <consortium name="Genoscope - CEA"/>
            <person name="William W."/>
        </authorList>
    </citation>
    <scope>NUCLEOTIDE SEQUENCE [LARGE SCALE GENOMIC DNA]</scope>
    <source>
        <strain evidence="1">BBR_PRJEB10992</strain>
    </source>
</reference>
<dbReference type="OrthoDB" id="465343at2"/>
<comment type="caution">
    <text evidence="1">The sequence shown here is derived from an EMBL/GenBank/DDBJ whole genome shotgun (WGS) entry which is preliminary data.</text>
</comment>
<organism evidence="1 2">
    <name type="scientific">Planktothrix serta PCC 8927</name>
    <dbReference type="NCBI Taxonomy" id="671068"/>
    <lineage>
        <taxon>Bacteria</taxon>
        <taxon>Bacillati</taxon>
        <taxon>Cyanobacteriota</taxon>
        <taxon>Cyanophyceae</taxon>
        <taxon>Oscillatoriophycideae</taxon>
        <taxon>Oscillatoriales</taxon>
        <taxon>Microcoleaceae</taxon>
        <taxon>Planktothrix</taxon>
    </lineage>
</organism>
<dbReference type="InterPro" id="IPR016780">
    <property type="entry name" value="UCP020893"/>
</dbReference>
<dbReference type="Proteomes" id="UP000184550">
    <property type="component" value="Unassembled WGS sequence"/>
</dbReference>
<dbReference type="AlphaFoldDB" id="A0A7Z9BL02"/>
<gene>
    <name evidence="1" type="ORF">PL8927_540013</name>
</gene>
<protein>
    <submittedName>
        <fullName evidence="1">Uncharacterized protein</fullName>
    </submittedName>
</protein>
<keyword evidence="2" id="KW-1185">Reference proteome</keyword>
<proteinExistence type="predicted"/>
<evidence type="ECO:0000313" key="1">
    <source>
        <dbReference type="EMBL" id="VXD16233.1"/>
    </source>
</evidence>
<sequence>MFNLSPLSVPENITFDQGMEITQTLLNKIEEKQLFEAEIEKVIAELVKTQNGARGFFVTYLTDPRPCCDQPTATIIDGLRTSPKIVSELLVKNVAMSAAMAVYHGRQNNLEMEQSSQRVSQRSADLIQQLNLPILRSLVQQLFDSATTGEGTYQEFLERWGYDLEQRAAIVKVLEPLLGSNCE</sequence>